<keyword evidence="1" id="KW-1133">Transmembrane helix</keyword>
<name>A0ABV2KW72_9BACI</name>
<feature type="transmembrane region" description="Helical" evidence="1">
    <location>
        <begin position="100"/>
        <end position="123"/>
    </location>
</feature>
<dbReference type="Pfam" id="PF09991">
    <property type="entry name" value="DUF2232"/>
    <property type="match status" value="1"/>
</dbReference>
<feature type="transmembrane region" description="Helical" evidence="1">
    <location>
        <begin position="276"/>
        <end position="299"/>
    </location>
</feature>
<sequence>MTDRSIVQQGALFALAFIALLLMTFFIPFISIITIFLLPIPFILLTYRYGWKVGGVVWIITTLVSIPLLTLYSLPLSIVMGLSGVIIGAAMHGQRHPYEVLARGTIGFAVTIALLYASTQLIFDVNWTQQAETLMEESLTSTTTMLEETGVDVAPEDLEIVRNSFYDLVYLIPTSIVLLGLGLAFIAQWLSYKWLNRSEQRKHRFPPFRYFTFPNSLIWIFLLGIIMSWIYTEPTDTMYLAATNLYALPGLLLVLQGMAFVFYYAHYKNWSNTLPVLVVVAFVLFPFIITFPLRILGIFDLGFRLRQRLTGNK</sequence>
<feature type="transmembrane region" description="Helical" evidence="1">
    <location>
        <begin position="56"/>
        <end position="88"/>
    </location>
</feature>
<dbReference type="PANTHER" id="PTHR41324">
    <property type="entry name" value="MEMBRANE PROTEIN-RELATED"/>
    <property type="match status" value="1"/>
</dbReference>
<evidence type="ECO:0000256" key="1">
    <source>
        <dbReference type="SAM" id="Phobius"/>
    </source>
</evidence>
<dbReference type="RefSeq" id="WP_354220624.1">
    <property type="nucleotide sequence ID" value="NZ_JBEPMX010000009.1"/>
</dbReference>
<evidence type="ECO:0000313" key="2">
    <source>
        <dbReference type="EMBL" id="MET3683843.1"/>
    </source>
</evidence>
<keyword evidence="1" id="KW-0812">Transmembrane</keyword>
<protein>
    <submittedName>
        <fullName evidence="2">Uncharacterized protein YybS (DUF2232 family)</fullName>
    </submittedName>
</protein>
<keyword evidence="1" id="KW-0472">Membrane</keyword>
<feature type="transmembrane region" description="Helical" evidence="1">
    <location>
        <begin position="210"/>
        <end position="231"/>
    </location>
</feature>
<dbReference type="PANTHER" id="PTHR41324:SF1">
    <property type="entry name" value="DUF2232 DOMAIN-CONTAINING PROTEIN"/>
    <property type="match status" value="1"/>
</dbReference>
<dbReference type="EMBL" id="JBEPMX010000009">
    <property type="protein sequence ID" value="MET3683843.1"/>
    <property type="molecule type" value="Genomic_DNA"/>
</dbReference>
<organism evidence="2 3">
    <name type="scientific">Alkalibacillus flavidus</name>
    <dbReference type="NCBI Taxonomy" id="546021"/>
    <lineage>
        <taxon>Bacteria</taxon>
        <taxon>Bacillati</taxon>
        <taxon>Bacillota</taxon>
        <taxon>Bacilli</taxon>
        <taxon>Bacillales</taxon>
        <taxon>Bacillaceae</taxon>
        <taxon>Alkalibacillus</taxon>
    </lineage>
</organism>
<feature type="transmembrane region" description="Helical" evidence="1">
    <location>
        <begin position="243"/>
        <end position="264"/>
    </location>
</feature>
<comment type="caution">
    <text evidence="2">The sequence shown here is derived from an EMBL/GenBank/DDBJ whole genome shotgun (WGS) entry which is preliminary data.</text>
</comment>
<proteinExistence type="predicted"/>
<feature type="transmembrane region" description="Helical" evidence="1">
    <location>
        <begin position="12"/>
        <end position="44"/>
    </location>
</feature>
<gene>
    <name evidence="2" type="ORF">ABID56_001953</name>
</gene>
<dbReference type="Proteomes" id="UP001549167">
    <property type="component" value="Unassembled WGS sequence"/>
</dbReference>
<reference evidence="2 3" key="1">
    <citation type="submission" date="2024-06" db="EMBL/GenBank/DDBJ databases">
        <title>Genomic Encyclopedia of Type Strains, Phase IV (KMG-IV): sequencing the most valuable type-strain genomes for metagenomic binning, comparative biology and taxonomic classification.</title>
        <authorList>
            <person name="Goeker M."/>
        </authorList>
    </citation>
    <scope>NUCLEOTIDE SEQUENCE [LARGE SCALE GENOMIC DNA]</scope>
    <source>
        <strain evidence="2 3">DSM 23520</strain>
    </source>
</reference>
<feature type="transmembrane region" description="Helical" evidence="1">
    <location>
        <begin position="168"/>
        <end position="190"/>
    </location>
</feature>
<evidence type="ECO:0000313" key="3">
    <source>
        <dbReference type="Proteomes" id="UP001549167"/>
    </source>
</evidence>
<dbReference type="InterPro" id="IPR018710">
    <property type="entry name" value="DUF2232"/>
</dbReference>
<accession>A0ABV2KW72</accession>
<keyword evidence="3" id="KW-1185">Reference proteome</keyword>